<evidence type="ECO:0000256" key="4">
    <source>
        <dbReference type="ARBA" id="ARBA00022946"/>
    </source>
</evidence>
<protein>
    <recommendedName>
        <fullName evidence="5">HotDog ACOT-type domain-containing protein</fullName>
    </recommendedName>
</protein>
<dbReference type="FunFam" id="3.10.129.10:FF:000012">
    <property type="entry name" value="Acyl-coenzyme A thioesterase 9, mitochondrial"/>
    <property type="match status" value="1"/>
</dbReference>
<dbReference type="OrthoDB" id="331699at2759"/>
<dbReference type="InterPro" id="IPR029069">
    <property type="entry name" value="HotDog_dom_sf"/>
</dbReference>
<proteinExistence type="inferred from homology"/>
<feature type="domain" description="HotDog ACOT-type" evidence="5">
    <location>
        <begin position="107"/>
        <end position="242"/>
    </location>
</feature>
<dbReference type="EMBL" id="LN718777">
    <property type="protein sequence ID" value="CEP06853.1"/>
    <property type="molecule type" value="Genomic_DNA"/>
</dbReference>
<dbReference type="GO" id="GO:0047617">
    <property type="term" value="F:fatty acyl-CoA hydrolase activity"/>
    <property type="evidence" value="ECO:0007669"/>
    <property type="project" value="TreeGrafter"/>
</dbReference>
<dbReference type="SUPFAM" id="SSF54637">
    <property type="entry name" value="Thioesterase/thiol ester dehydrase-isomerase"/>
    <property type="match status" value="2"/>
</dbReference>
<organism evidence="6 7">
    <name type="scientific">Parasitella parasitica</name>
    <dbReference type="NCBI Taxonomy" id="35722"/>
    <lineage>
        <taxon>Eukaryota</taxon>
        <taxon>Fungi</taxon>
        <taxon>Fungi incertae sedis</taxon>
        <taxon>Mucoromycota</taxon>
        <taxon>Mucoromycotina</taxon>
        <taxon>Mucoromycetes</taxon>
        <taxon>Mucorales</taxon>
        <taxon>Mucorineae</taxon>
        <taxon>Mucoraceae</taxon>
        <taxon>Parasitella</taxon>
    </lineage>
</organism>
<gene>
    <name evidence="6" type="primary">PARPA_00105.1 scaffold 303</name>
</gene>
<dbReference type="STRING" id="35722.A0A0B7MUT3"/>
<evidence type="ECO:0000256" key="3">
    <source>
        <dbReference type="ARBA" id="ARBA00022801"/>
    </source>
</evidence>
<evidence type="ECO:0000256" key="1">
    <source>
        <dbReference type="ARBA" id="ARBA00010458"/>
    </source>
</evidence>
<sequence>MLRSIAHLRNYSPRTTAVSASKKVRLLATCTRQIRGAQPSLSEANHDFTQFENFTKKLYTARPVAFWMDKILEKENKKSVNVPSPSLANQYEHVTVNKTMSDSYMEEFLPFKSSPKLLDEYITTGGKIRIGKILEDLDALAAAISCKHIDTFVAGPPMTVVTASVDRMELLMPNTVQDLKLSGHVAHVGKSSMEVFVKLETMPDYDPEVVEASAFPPSDFIAEPTSNTVLFARFTMVAIDSVTGQSVRVNPLVTRTDKEKRIAEYAKDCKAHKRLLGESDLSKAPPTEDERLMLHNIYMDYSKENKTSTASSTATVWMEDTKLQSVFLMQPQDRNIQNKVFGGYLMRRAYELAHATGSVYAKCPVNLLALDEIIFKKPVPVGSLLNLSSQVIYAQGDPHKSFQVSVAAEVTDVETGTMDLTNTFHFTLAAEDKPVPKILPKTYAESILYLEGKRKREQGVQAKEQLLSLMSTTLEDQ</sequence>
<dbReference type="InterPro" id="IPR033120">
    <property type="entry name" value="HOTDOG_ACOT"/>
</dbReference>
<dbReference type="Proteomes" id="UP000054107">
    <property type="component" value="Unassembled WGS sequence"/>
</dbReference>
<dbReference type="CDD" id="cd03442">
    <property type="entry name" value="BFIT_BACH"/>
    <property type="match status" value="2"/>
</dbReference>
<feature type="domain" description="HotDog ACOT-type" evidence="5">
    <location>
        <begin position="319"/>
        <end position="434"/>
    </location>
</feature>
<comment type="similarity">
    <text evidence="1">Belongs to the acyl coenzyme A hydrolase family.</text>
</comment>
<keyword evidence="7" id="KW-1185">Reference proteome</keyword>
<evidence type="ECO:0000259" key="5">
    <source>
        <dbReference type="PROSITE" id="PS51770"/>
    </source>
</evidence>
<evidence type="ECO:0000256" key="2">
    <source>
        <dbReference type="ARBA" id="ARBA00022737"/>
    </source>
</evidence>
<dbReference type="PANTHER" id="PTHR12655:SF0">
    <property type="entry name" value="ACYL-COENZYME A THIOESTERASE 9, MITOCHONDRIAL"/>
    <property type="match status" value="1"/>
</dbReference>
<dbReference type="PROSITE" id="PS51770">
    <property type="entry name" value="HOTDOG_ACOT"/>
    <property type="match status" value="2"/>
</dbReference>
<evidence type="ECO:0000313" key="7">
    <source>
        <dbReference type="Proteomes" id="UP000054107"/>
    </source>
</evidence>
<dbReference type="AlphaFoldDB" id="A0A0B7MUT3"/>
<dbReference type="GO" id="GO:0005739">
    <property type="term" value="C:mitochondrion"/>
    <property type="evidence" value="ECO:0007669"/>
    <property type="project" value="TreeGrafter"/>
</dbReference>
<dbReference type="Gene3D" id="3.10.129.10">
    <property type="entry name" value="Hotdog Thioesterase"/>
    <property type="match status" value="2"/>
</dbReference>
<dbReference type="PANTHER" id="PTHR12655">
    <property type="entry name" value="ACYL-COA THIOESTERASE"/>
    <property type="match status" value="1"/>
</dbReference>
<reference evidence="6 7" key="1">
    <citation type="submission" date="2014-09" db="EMBL/GenBank/DDBJ databases">
        <authorList>
            <person name="Ellenberger Sabrina"/>
        </authorList>
    </citation>
    <scope>NUCLEOTIDE SEQUENCE [LARGE SCALE GENOMIC DNA]</scope>
    <source>
        <strain evidence="6 7">CBS 412.66</strain>
    </source>
</reference>
<name>A0A0B7MUT3_9FUNG</name>
<dbReference type="GO" id="GO:0006637">
    <property type="term" value="P:acyl-CoA metabolic process"/>
    <property type="evidence" value="ECO:0007669"/>
    <property type="project" value="TreeGrafter"/>
</dbReference>
<keyword evidence="4" id="KW-0809">Transit peptide</keyword>
<keyword evidence="2" id="KW-0677">Repeat</keyword>
<evidence type="ECO:0000313" key="6">
    <source>
        <dbReference type="EMBL" id="CEP06853.1"/>
    </source>
</evidence>
<keyword evidence="3" id="KW-0378">Hydrolase</keyword>
<accession>A0A0B7MUT3</accession>